<keyword evidence="4" id="KW-0560">Oxidoreductase</keyword>
<reference evidence="9 10" key="1">
    <citation type="submission" date="2022-06" db="EMBL/GenBank/DDBJ databases">
        <title>Haloarcula sp. a new haloarchaeum isolate from saline soil.</title>
        <authorList>
            <person name="Strakova D."/>
            <person name="Galisteo C."/>
            <person name="Sanchez-Porro C."/>
            <person name="Ventosa A."/>
        </authorList>
    </citation>
    <scope>NUCLEOTIDE SEQUENCE [LARGE SCALE GENOMIC DNA]</scope>
    <source>
        <strain evidence="9 10">S1CR25-12</strain>
    </source>
</reference>
<dbReference type="Gene3D" id="3.30.360.10">
    <property type="entry name" value="Dihydrodipicolinate Reductase, domain 2"/>
    <property type="match status" value="1"/>
</dbReference>
<dbReference type="Pfam" id="PF02800">
    <property type="entry name" value="Gp_dh_C"/>
    <property type="match status" value="1"/>
</dbReference>
<dbReference type="SUPFAM" id="SSF55347">
    <property type="entry name" value="Glyceraldehyde-3-phosphate dehydrogenase-like, C-terminal domain"/>
    <property type="match status" value="1"/>
</dbReference>
<accession>A0ABU2FH12</accession>
<dbReference type="InterPro" id="IPR006424">
    <property type="entry name" value="Glyceraldehyde-3-P_DH_1"/>
</dbReference>
<dbReference type="InterPro" id="IPR020831">
    <property type="entry name" value="GlycerAld/Erythrose_P_DH"/>
</dbReference>
<dbReference type="EC" id="1.2.1.59" evidence="2"/>
<evidence type="ECO:0000259" key="8">
    <source>
        <dbReference type="SMART" id="SM00846"/>
    </source>
</evidence>
<evidence type="ECO:0000256" key="1">
    <source>
        <dbReference type="ARBA" id="ARBA00007406"/>
    </source>
</evidence>
<dbReference type="NCBIfam" id="TIGR01534">
    <property type="entry name" value="GAPDH-I"/>
    <property type="match status" value="1"/>
</dbReference>
<dbReference type="Proteomes" id="UP001259659">
    <property type="component" value="Unassembled WGS sequence"/>
</dbReference>
<name>A0ABU2FH12_9EURY</name>
<gene>
    <name evidence="9" type="primary">gap</name>
    <name evidence="9" type="ORF">NDI56_19260</name>
</gene>
<dbReference type="Gene3D" id="3.40.50.720">
    <property type="entry name" value="NAD(P)-binding Rossmann-like Domain"/>
    <property type="match status" value="1"/>
</dbReference>
<dbReference type="PANTHER" id="PTHR43148">
    <property type="entry name" value="GLYCERALDEHYDE-3-PHOSPHATE DEHYDROGENASE 2"/>
    <property type="match status" value="1"/>
</dbReference>
<dbReference type="CDD" id="cd18126">
    <property type="entry name" value="GAPDH_I_C"/>
    <property type="match status" value="1"/>
</dbReference>
<evidence type="ECO:0000256" key="2">
    <source>
        <dbReference type="ARBA" id="ARBA00013024"/>
    </source>
</evidence>
<dbReference type="InterPro" id="IPR020828">
    <property type="entry name" value="GlycerAld_3-P_DH_NAD(P)-bd"/>
</dbReference>
<dbReference type="PRINTS" id="PR00078">
    <property type="entry name" value="G3PDHDRGNASE"/>
</dbReference>
<comment type="catalytic activity">
    <reaction evidence="6">
        <text>D-glyceraldehyde 3-phosphate + phosphate + NAD(+) = (2R)-3-phospho-glyceroyl phosphate + NADH + H(+)</text>
        <dbReference type="Rhea" id="RHEA:10300"/>
        <dbReference type="ChEBI" id="CHEBI:15378"/>
        <dbReference type="ChEBI" id="CHEBI:43474"/>
        <dbReference type="ChEBI" id="CHEBI:57540"/>
        <dbReference type="ChEBI" id="CHEBI:57604"/>
        <dbReference type="ChEBI" id="CHEBI:57945"/>
        <dbReference type="ChEBI" id="CHEBI:59776"/>
        <dbReference type="EC" id="1.2.1.59"/>
    </reaction>
</comment>
<comment type="catalytic activity">
    <reaction evidence="5">
        <text>D-glyceraldehyde 3-phosphate + phosphate + NADP(+) = (2R)-3-phospho-glyceroyl phosphate + NADPH + H(+)</text>
        <dbReference type="Rhea" id="RHEA:10296"/>
        <dbReference type="ChEBI" id="CHEBI:15378"/>
        <dbReference type="ChEBI" id="CHEBI:43474"/>
        <dbReference type="ChEBI" id="CHEBI:57604"/>
        <dbReference type="ChEBI" id="CHEBI:57783"/>
        <dbReference type="ChEBI" id="CHEBI:58349"/>
        <dbReference type="ChEBI" id="CHEBI:59776"/>
        <dbReference type="EC" id="1.2.1.59"/>
    </reaction>
</comment>
<comment type="similarity">
    <text evidence="1 7">Belongs to the glyceraldehyde-3-phosphate dehydrogenase family.</text>
</comment>
<dbReference type="SUPFAM" id="SSF51735">
    <property type="entry name" value="NAD(P)-binding Rossmann-fold domains"/>
    <property type="match status" value="1"/>
</dbReference>
<evidence type="ECO:0000256" key="3">
    <source>
        <dbReference type="ARBA" id="ARBA00022857"/>
    </source>
</evidence>
<evidence type="ECO:0000313" key="9">
    <source>
        <dbReference type="EMBL" id="MDS0261544.1"/>
    </source>
</evidence>
<proteinExistence type="inferred from homology"/>
<dbReference type="RefSeq" id="WP_310921421.1">
    <property type="nucleotide sequence ID" value="NZ_JAMQON010000007.1"/>
</dbReference>
<sequence>MSQTGTETVRIGLNGFGRIGRTVFRAALEDDRVEIVGINDVMDDEEIAYLAKYDTVMGTLDGVELRDGELTVDPADFSAPLYGETSPADLPWDDRDVDVAFECTGIFRTRDDAAQYLDAGADKVVISAPPKGEEPVKQIVYGVNEDEYDGEEIVSNASCTTNSVTPVVKVLDDQFGIEFGQLTTVHAYTGSQNLVDGPSGKPRRRRAAAENIIPTSTGAAKAVTEVLPQLAGKLDGMAIRVPVPAGSVTELIVNLEADVTAGDVNAAFREAADGDLAGVLGYTDEAVVSSDIVGLPFSTYVDLDLTNVVGGMTKIFTWYDNEYGFSSRMLDVAVHVAED</sequence>
<feature type="domain" description="Glyceraldehyde 3-phosphate dehydrogenase NAD(P) binding" evidence="8">
    <location>
        <begin position="9"/>
        <end position="159"/>
    </location>
</feature>
<evidence type="ECO:0000256" key="4">
    <source>
        <dbReference type="ARBA" id="ARBA00023002"/>
    </source>
</evidence>
<dbReference type="Pfam" id="PF00044">
    <property type="entry name" value="Gp_dh_N"/>
    <property type="match status" value="1"/>
</dbReference>
<evidence type="ECO:0000313" key="10">
    <source>
        <dbReference type="Proteomes" id="UP001259659"/>
    </source>
</evidence>
<dbReference type="PIRSF" id="PIRSF000149">
    <property type="entry name" value="GAP_DH"/>
    <property type="match status" value="1"/>
</dbReference>
<protein>
    <recommendedName>
        <fullName evidence="2">glyceraldehyde-3-phosphate dehydrogenase (NAD(P)(+)) (phosphorylating)</fullName>
        <ecNumber evidence="2">1.2.1.59</ecNumber>
    </recommendedName>
</protein>
<organism evidence="9 10">
    <name type="scientific">Haloarcula saliterrae</name>
    <dbReference type="NCBI Taxonomy" id="2950534"/>
    <lineage>
        <taxon>Archaea</taxon>
        <taxon>Methanobacteriati</taxon>
        <taxon>Methanobacteriota</taxon>
        <taxon>Stenosarchaea group</taxon>
        <taxon>Halobacteria</taxon>
        <taxon>Halobacteriales</taxon>
        <taxon>Haloarculaceae</taxon>
        <taxon>Haloarcula</taxon>
    </lineage>
</organism>
<evidence type="ECO:0000256" key="7">
    <source>
        <dbReference type="RuleBase" id="RU000397"/>
    </source>
</evidence>
<evidence type="ECO:0000256" key="5">
    <source>
        <dbReference type="ARBA" id="ARBA00048067"/>
    </source>
</evidence>
<keyword evidence="10" id="KW-1185">Reference proteome</keyword>
<dbReference type="SMART" id="SM00846">
    <property type="entry name" value="Gp_dh_N"/>
    <property type="match status" value="1"/>
</dbReference>
<dbReference type="EMBL" id="JAMQON010000007">
    <property type="protein sequence ID" value="MDS0261544.1"/>
    <property type="molecule type" value="Genomic_DNA"/>
</dbReference>
<dbReference type="InterPro" id="IPR036291">
    <property type="entry name" value="NAD(P)-bd_dom_sf"/>
</dbReference>
<keyword evidence="3" id="KW-0521">NADP</keyword>
<evidence type="ECO:0000256" key="6">
    <source>
        <dbReference type="ARBA" id="ARBA00048853"/>
    </source>
</evidence>
<dbReference type="CDD" id="cd05214">
    <property type="entry name" value="GAPDH_I_N"/>
    <property type="match status" value="1"/>
</dbReference>
<comment type="caution">
    <text evidence="9">The sequence shown here is derived from an EMBL/GenBank/DDBJ whole genome shotgun (WGS) entry which is preliminary data.</text>
</comment>
<dbReference type="InterPro" id="IPR020829">
    <property type="entry name" value="GlycerAld_3-P_DH_cat"/>
</dbReference>